<dbReference type="SUPFAM" id="SSF52540">
    <property type="entry name" value="P-loop containing nucleoside triphosphate hydrolases"/>
    <property type="match status" value="1"/>
</dbReference>
<keyword evidence="3" id="KW-0342">GTP-binding</keyword>
<reference evidence="6 8" key="1">
    <citation type="submission" date="2019-12" db="EMBL/GenBank/DDBJ databases">
        <title>Whole genome shotgun sequence of Streptomyces caniferus NBRC 15389.</title>
        <authorList>
            <person name="Ichikawa N."/>
            <person name="Kimura A."/>
            <person name="Kitahashi Y."/>
            <person name="Komaki H."/>
            <person name="Tamura T."/>
        </authorList>
    </citation>
    <scope>NUCLEOTIDE SEQUENCE [LARGE SCALE GENOMIC DNA]</scope>
    <source>
        <strain evidence="6 8">NBRC 15389</strain>
    </source>
</reference>
<organism evidence="6 8">
    <name type="scientific">Streptomyces caniferus</name>
    <dbReference type="NCBI Taxonomy" id="285557"/>
    <lineage>
        <taxon>Bacteria</taxon>
        <taxon>Bacillati</taxon>
        <taxon>Actinomycetota</taxon>
        <taxon>Actinomycetes</taxon>
        <taxon>Kitasatosporales</taxon>
        <taxon>Streptomycetaceae</taxon>
        <taxon>Streptomyces</taxon>
    </lineage>
</organism>
<dbReference type="Gene3D" id="3.30.230.10">
    <property type="match status" value="1"/>
</dbReference>
<dbReference type="InterPro" id="IPR014721">
    <property type="entry name" value="Ribsml_uS5_D2-typ_fold_subgr"/>
</dbReference>
<dbReference type="InterPro" id="IPR020568">
    <property type="entry name" value="Ribosomal_Su5_D2-typ_SF"/>
</dbReference>
<dbReference type="PROSITE" id="PS00301">
    <property type="entry name" value="G_TR_1"/>
    <property type="match status" value="1"/>
</dbReference>
<evidence type="ECO:0000256" key="1">
    <source>
        <dbReference type="ARBA" id="ARBA00022741"/>
    </source>
</evidence>
<gene>
    <name evidence="7" type="primary">otr(A)</name>
    <name evidence="7" type="ORF">OG727_08720</name>
    <name evidence="6" type="ORF">Scani_00800</name>
</gene>
<dbReference type="GO" id="GO:0006412">
    <property type="term" value="P:translation"/>
    <property type="evidence" value="ECO:0007669"/>
    <property type="project" value="UniProtKB-KW"/>
</dbReference>
<evidence type="ECO:0000313" key="8">
    <source>
        <dbReference type="Proteomes" id="UP000435837"/>
    </source>
</evidence>
<evidence type="ECO:0000313" key="7">
    <source>
        <dbReference type="EMBL" id="WUS22352.1"/>
    </source>
</evidence>
<evidence type="ECO:0000259" key="5">
    <source>
        <dbReference type="PROSITE" id="PS51722"/>
    </source>
</evidence>
<dbReference type="PRINTS" id="PR00315">
    <property type="entry name" value="ELONGATNFCT"/>
</dbReference>
<accession>A0A640RZE9</accession>
<dbReference type="InterPro" id="IPR005225">
    <property type="entry name" value="Small_GTP-bd"/>
</dbReference>
<feature type="compositionally biased region" description="Basic and acidic residues" evidence="4">
    <location>
        <begin position="642"/>
        <end position="670"/>
    </location>
</feature>
<keyword evidence="9" id="KW-1185">Reference proteome</keyword>
<dbReference type="SUPFAM" id="SSF54211">
    <property type="entry name" value="Ribosomal protein S5 domain 2-like"/>
    <property type="match status" value="1"/>
</dbReference>
<sequence>MLPSHTLNIGILAHVDAGKTSLTERLLFDTGAIGRLGSVDAGDTATDTGELERQRGITIRSAVASFTVGGTQVNLLDTPGHSDFIAEVERALGVLDGAVLLLSAVEGVQARTRVLMKTLRRLRLPTLLFINKIDRVGARDEALLADIRRLLAPVAVPMTSVTGLGTAQADAVPYDLEDPRVRARVAETLAEVDESVLAELVGPVSGGQEPGQGGTEPGGQGPTADRLHAALAARTADGSLHPVYFGSALGGQGVGALIEGMAGLIPPAPVGGGTAPRGTVFAVHQPPNGERTAHIRLYEGELRPRQQIELHRPGVDGADGSLTGRITSLQVVGRPPGDDGPLTAGHIGVLRGLSGIRTGDRLGPAADAPAGSALFPSPTLETLVRARRPEQGAALRAALLALADQDPLLQARPAPDGATSVLLHGEVQKEIVAATLRQEHGIEAAFAPSRVVCVERPCGVGEACEEIAGRGHTGPWATVGLRVEPGARGSGPVFAYETELGALPHGFHQAIEETVLATLRHGPHGLAVTDCRVVLTRSGFVGPLSTAGDFRAVTPVVLRRALRRAGTRVHEPYHAFEVDVPLAALAPVTARLAALGAAFAETTGGRHSWTVSGCLPARHVQKFQGVLPGLTHGEGVWTSHPSGDRPVRDAERDAERSPGQGDERGAERGADGASPRARGGRPV</sequence>
<dbReference type="AlphaFoldDB" id="A0A640RZE9"/>
<dbReference type="SMART" id="SM00889">
    <property type="entry name" value="EFG_IV"/>
    <property type="match status" value="1"/>
</dbReference>
<dbReference type="Proteomes" id="UP001432292">
    <property type="component" value="Chromosome"/>
</dbReference>
<dbReference type="InterPro" id="IPR000640">
    <property type="entry name" value="EFG_V-like"/>
</dbReference>
<evidence type="ECO:0000313" key="6">
    <source>
        <dbReference type="EMBL" id="GFE03812.1"/>
    </source>
</evidence>
<keyword evidence="2" id="KW-0648">Protein biosynthesis</keyword>
<dbReference type="EMBL" id="CP108473">
    <property type="protein sequence ID" value="WUS22352.1"/>
    <property type="molecule type" value="Genomic_DNA"/>
</dbReference>
<dbReference type="InterPro" id="IPR000795">
    <property type="entry name" value="T_Tr_GTP-bd_dom"/>
</dbReference>
<dbReference type="InterPro" id="IPR027417">
    <property type="entry name" value="P-loop_NTPase"/>
</dbReference>
<dbReference type="PANTHER" id="PTHR43261:SF1">
    <property type="entry name" value="RIBOSOME-RELEASING FACTOR 2, MITOCHONDRIAL"/>
    <property type="match status" value="1"/>
</dbReference>
<dbReference type="PANTHER" id="PTHR43261">
    <property type="entry name" value="TRANSLATION ELONGATION FACTOR G-RELATED"/>
    <property type="match status" value="1"/>
</dbReference>
<dbReference type="InterPro" id="IPR031157">
    <property type="entry name" value="G_TR_CS"/>
</dbReference>
<dbReference type="PRINTS" id="PR01037">
    <property type="entry name" value="TCRTETOQM"/>
</dbReference>
<dbReference type="NCBIfam" id="TIGR00231">
    <property type="entry name" value="small_GTP"/>
    <property type="match status" value="1"/>
</dbReference>
<evidence type="ECO:0000256" key="3">
    <source>
        <dbReference type="ARBA" id="ARBA00023134"/>
    </source>
</evidence>
<evidence type="ECO:0000313" key="9">
    <source>
        <dbReference type="Proteomes" id="UP001432292"/>
    </source>
</evidence>
<dbReference type="RefSeq" id="WP_159468853.1">
    <property type="nucleotide sequence ID" value="NZ_BAAATH010000014.1"/>
</dbReference>
<dbReference type="OrthoDB" id="9801472at2"/>
<feature type="region of interest" description="Disordered" evidence="4">
    <location>
        <begin position="633"/>
        <end position="683"/>
    </location>
</feature>
<feature type="domain" description="Tr-type G" evidence="5">
    <location>
        <begin position="4"/>
        <end position="270"/>
    </location>
</feature>
<name>A0A640RZE9_9ACTN</name>
<protein>
    <submittedName>
        <fullName evidence="6">Tetracycline resistance protein</fullName>
    </submittedName>
    <submittedName>
        <fullName evidence="7">Tetracycline resistance ribosomal protection protein Otr(A)</fullName>
    </submittedName>
</protein>
<dbReference type="Pfam" id="PF00009">
    <property type="entry name" value="GTP_EFTU"/>
    <property type="match status" value="1"/>
</dbReference>
<evidence type="ECO:0000256" key="2">
    <source>
        <dbReference type="ARBA" id="ARBA00022917"/>
    </source>
</evidence>
<dbReference type="GO" id="GO:0005525">
    <property type="term" value="F:GTP binding"/>
    <property type="evidence" value="ECO:0007669"/>
    <property type="project" value="UniProtKB-KW"/>
</dbReference>
<keyword evidence="1" id="KW-0547">Nucleotide-binding</keyword>
<dbReference type="Pfam" id="PF00679">
    <property type="entry name" value="EFG_C"/>
    <property type="match status" value="1"/>
</dbReference>
<dbReference type="GO" id="GO:0003924">
    <property type="term" value="F:GTPase activity"/>
    <property type="evidence" value="ECO:0007669"/>
    <property type="project" value="InterPro"/>
</dbReference>
<dbReference type="Gene3D" id="2.40.30.10">
    <property type="entry name" value="Translation factors"/>
    <property type="match status" value="1"/>
</dbReference>
<dbReference type="GO" id="GO:0032790">
    <property type="term" value="P:ribosome disassembly"/>
    <property type="evidence" value="ECO:0007669"/>
    <property type="project" value="TreeGrafter"/>
</dbReference>
<dbReference type="Pfam" id="PF03764">
    <property type="entry name" value="EFG_IV"/>
    <property type="match status" value="1"/>
</dbReference>
<dbReference type="Proteomes" id="UP000435837">
    <property type="component" value="Unassembled WGS sequence"/>
</dbReference>
<dbReference type="InterPro" id="IPR009000">
    <property type="entry name" value="Transl_B-barrel_sf"/>
</dbReference>
<dbReference type="PROSITE" id="PS51722">
    <property type="entry name" value="G_TR_2"/>
    <property type="match status" value="1"/>
</dbReference>
<dbReference type="NCBIfam" id="NF000120">
    <property type="entry name" value="47473_otr"/>
    <property type="match status" value="1"/>
</dbReference>
<feature type="region of interest" description="Disordered" evidence="4">
    <location>
        <begin position="202"/>
        <end position="224"/>
    </location>
</feature>
<dbReference type="Gene3D" id="3.40.50.300">
    <property type="entry name" value="P-loop containing nucleotide triphosphate hydrolases"/>
    <property type="match status" value="1"/>
</dbReference>
<dbReference type="EMBL" id="BLIN01000001">
    <property type="protein sequence ID" value="GFE03812.1"/>
    <property type="molecule type" value="Genomic_DNA"/>
</dbReference>
<proteinExistence type="predicted"/>
<reference evidence="7" key="2">
    <citation type="submission" date="2022-10" db="EMBL/GenBank/DDBJ databases">
        <title>The complete genomes of actinobacterial strains from the NBC collection.</title>
        <authorList>
            <person name="Joergensen T.S."/>
            <person name="Alvarez Arevalo M."/>
            <person name="Sterndorff E.B."/>
            <person name="Faurdal D."/>
            <person name="Vuksanovic O."/>
            <person name="Mourched A.-S."/>
            <person name="Charusanti P."/>
            <person name="Shaw S."/>
            <person name="Blin K."/>
            <person name="Weber T."/>
        </authorList>
    </citation>
    <scope>NUCLEOTIDE SEQUENCE</scope>
    <source>
        <strain evidence="7">NBC_01256</strain>
    </source>
</reference>
<dbReference type="Gene3D" id="3.30.70.870">
    <property type="entry name" value="Elongation Factor G (Translational Gtpase), domain 3"/>
    <property type="match status" value="1"/>
</dbReference>
<dbReference type="InterPro" id="IPR035647">
    <property type="entry name" value="EFG_III/V"/>
</dbReference>
<dbReference type="SUPFAM" id="SSF50447">
    <property type="entry name" value="Translation proteins"/>
    <property type="match status" value="1"/>
</dbReference>
<dbReference type="SUPFAM" id="SSF54980">
    <property type="entry name" value="EF-G C-terminal domain-like"/>
    <property type="match status" value="2"/>
</dbReference>
<feature type="compositionally biased region" description="Gly residues" evidence="4">
    <location>
        <begin position="204"/>
        <end position="221"/>
    </location>
</feature>
<evidence type="ECO:0000256" key="4">
    <source>
        <dbReference type="SAM" id="MobiDB-lite"/>
    </source>
</evidence>
<dbReference type="InterPro" id="IPR005517">
    <property type="entry name" value="Transl_elong_EFG/EF2_IV"/>
</dbReference>